<dbReference type="SUPFAM" id="SSF53474">
    <property type="entry name" value="alpha/beta-Hydrolases"/>
    <property type="match status" value="1"/>
</dbReference>
<keyword evidence="2" id="KW-1185">Reference proteome</keyword>
<dbReference type="AlphaFoldDB" id="A0A6P6RPT3"/>
<proteinExistence type="predicted"/>
<evidence type="ECO:0000313" key="3">
    <source>
        <dbReference type="RefSeq" id="XP_026189836.1"/>
    </source>
</evidence>
<keyword evidence="1" id="KW-0472">Membrane</keyword>
<feature type="transmembrane region" description="Helical" evidence="1">
    <location>
        <begin position="59"/>
        <end position="83"/>
    </location>
</feature>
<gene>
    <name evidence="3" type="primary">LOC34621050</name>
</gene>
<keyword evidence="1" id="KW-0812">Transmembrane</keyword>
<evidence type="ECO:0000256" key="1">
    <source>
        <dbReference type="SAM" id="Phobius"/>
    </source>
</evidence>
<accession>A0A6P6RPT3</accession>
<feature type="transmembrane region" description="Helical" evidence="1">
    <location>
        <begin position="31"/>
        <end position="53"/>
    </location>
</feature>
<reference evidence="3" key="1">
    <citation type="submission" date="2025-08" db="UniProtKB">
        <authorList>
            <consortium name="RefSeq"/>
        </authorList>
    </citation>
    <scope>IDENTIFICATION</scope>
</reference>
<dbReference type="Proteomes" id="UP000515125">
    <property type="component" value="Unplaced"/>
</dbReference>
<organism evidence="2 3">
    <name type="scientific">Cyclospora cayetanensis</name>
    <dbReference type="NCBI Taxonomy" id="88456"/>
    <lineage>
        <taxon>Eukaryota</taxon>
        <taxon>Sar</taxon>
        <taxon>Alveolata</taxon>
        <taxon>Apicomplexa</taxon>
        <taxon>Conoidasida</taxon>
        <taxon>Coccidia</taxon>
        <taxon>Eucoccidiorida</taxon>
        <taxon>Eimeriorina</taxon>
        <taxon>Eimeriidae</taxon>
        <taxon>Cyclospora</taxon>
    </lineage>
</organism>
<dbReference type="Gene3D" id="3.40.50.1820">
    <property type="entry name" value="alpha/beta hydrolase"/>
    <property type="match status" value="1"/>
</dbReference>
<dbReference type="InterPro" id="IPR029058">
    <property type="entry name" value="AB_hydrolase_fold"/>
</dbReference>
<dbReference type="OrthoDB" id="349134at2759"/>
<dbReference type="PANTHER" id="PTHR37471:SF1">
    <property type="entry name" value="AB HYDROLASE-1 DOMAIN-CONTAINING PROTEIN"/>
    <property type="match status" value="1"/>
</dbReference>
<dbReference type="GeneID" id="34621050"/>
<name>A0A6P6RPT3_9EIME</name>
<dbReference type="RefSeq" id="XP_026189836.1">
    <property type="nucleotide sequence ID" value="XM_026334051.1"/>
</dbReference>
<keyword evidence="1" id="KW-1133">Transmembrane helix</keyword>
<sequence>MTPLLSNLAAPPPHVSPAWFREERRSARRAACLKLFFAFIASFVIVALILGLQCLLKSFFLSAVLGLALLLFTLYCLTLALVFPGSNAIFQWHTQQQLGSEAASELLSRLRSLELYLLYLLSLPFPGISEKQKKDVILSASKSCLARYLATPIVCTRRGVLPLLSFPGAARESVAFAVSDAAASRASLSECYLFLASHLLSLQELHLKADALLRLQQQRQQQDAAAGAGDAAASSGTPGWIEQQKARTALSWLQEALAFSVASLLSHLAAISLTQSPPSAEDASCLLEAPSKASAPRSRGGASAALSPPPLAALRLATPADILSCAAALNHLQAVALLLLPFQSTQQQTGGSSQQQQLLLQKKPFVARVLLLLFRFLAAQPLVSPPLLQQQAARGGAFGTATEGVEVWLPVLQQRRRACLAAAFCKAWTAAAARLRRLLPPALRLLWPPPSKVVYIQCLFVPAPGSHWLLPSSCCCPPAVAAAAAEAAPYDFCYPPSRCCCSRQSGAVAPAASHLASPEFPPFKQQKQQQEGSRACGAATALLAAARSACSSPFKRLLGSISPLHEHQQHHRGADRTAAETEGLLADAENSDEGSCRLPLRFTCGCSTNQHPRISSAAAAAAAHVPIGGDIVIAFNPNAGSIEMALAGGSPEMESYLKKGFSVLISNYRGCSSSAGSISLPSVLNDAVSIYKFAAGLIGARRTALHGRSIGGLPATYAACVASILQQRQQRVAAAAAAAAIALPSCAVATREVSASSSSTTCSTADPSSEGSMSRADAALAPVEFLCVDRSFSSLDKAAETLFGWEASLAVRVTARVSALASDSWSSTSDSFCSSCGMLTQARNEVHCSVCRELLLTLKEEGSSSSSSSSSSAGHCGKVAATATATAAATASAAAAAAAECMQRACSASAFDAVRCRKVIIASPHDEIIGECASLKNQPLPGLPSCAAFSV</sequence>
<protein>
    <submittedName>
        <fullName evidence="3">Uncharacterized protein LOC34621050</fullName>
    </submittedName>
</protein>
<dbReference type="PANTHER" id="PTHR37471">
    <property type="entry name" value="UNNAMED PRODUCT"/>
    <property type="match status" value="1"/>
</dbReference>
<evidence type="ECO:0000313" key="2">
    <source>
        <dbReference type="Proteomes" id="UP000515125"/>
    </source>
</evidence>